<dbReference type="AlphaFoldDB" id="A0A7J4IWR2"/>
<keyword evidence="1" id="KW-0645">Protease</keyword>
<evidence type="ECO:0000313" key="7">
    <source>
        <dbReference type="EMBL" id="HIH09300.1"/>
    </source>
</evidence>
<evidence type="ECO:0000259" key="6">
    <source>
        <dbReference type="Pfam" id="PF14464"/>
    </source>
</evidence>
<evidence type="ECO:0000256" key="3">
    <source>
        <dbReference type="ARBA" id="ARBA00022801"/>
    </source>
</evidence>
<evidence type="ECO:0000256" key="2">
    <source>
        <dbReference type="ARBA" id="ARBA00022723"/>
    </source>
</evidence>
<dbReference type="EMBL" id="DUGC01000030">
    <property type="protein sequence ID" value="HIH09300.1"/>
    <property type="molecule type" value="Genomic_DNA"/>
</dbReference>
<name>A0A7J4IWR2_9ARCH</name>
<dbReference type="GO" id="GO:0008237">
    <property type="term" value="F:metallopeptidase activity"/>
    <property type="evidence" value="ECO:0007669"/>
    <property type="project" value="UniProtKB-KW"/>
</dbReference>
<keyword evidence="3" id="KW-0378">Hydrolase</keyword>
<evidence type="ECO:0000313" key="8">
    <source>
        <dbReference type="Proteomes" id="UP000565078"/>
    </source>
</evidence>
<dbReference type="Pfam" id="PF14464">
    <property type="entry name" value="Prok-JAB"/>
    <property type="match status" value="1"/>
</dbReference>
<feature type="domain" description="JAB" evidence="6">
    <location>
        <begin position="8"/>
        <end position="98"/>
    </location>
</feature>
<proteinExistence type="predicted"/>
<gene>
    <name evidence="7" type="ORF">HA254_01380</name>
</gene>
<evidence type="ECO:0000256" key="4">
    <source>
        <dbReference type="ARBA" id="ARBA00022833"/>
    </source>
</evidence>
<evidence type="ECO:0000256" key="1">
    <source>
        <dbReference type="ARBA" id="ARBA00022670"/>
    </source>
</evidence>
<dbReference type="GO" id="GO:0046872">
    <property type="term" value="F:metal ion binding"/>
    <property type="evidence" value="ECO:0007669"/>
    <property type="project" value="UniProtKB-KW"/>
</dbReference>
<comment type="caution">
    <text evidence="7">The sequence shown here is derived from an EMBL/GenBank/DDBJ whole genome shotgun (WGS) entry which is preliminary data.</text>
</comment>
<organism evidence="7 8">
    <name type="scientific">Candidatus Iainarchaeum sp</name>
    <dbReference type="NCBI Taxonomy" id="3101447"/>
    <lineage>
        <taxon>Archaea</taxon>
        <taxon>Candidatus Iainarchaeota</taxon>
        <taxon>Candidatus Iainarchaeia</taxon>
        <taxon>Candidatus Iainarchaeales</taxon>
        <taxon>Candidatus Iainarchaeaceae</taxon>
        <taxon>Candidatus Iainarchaeum</taxon>
    </lineage>
</organism>
<reference evidence="8" key="1">
    <citation type="journal article" date="2020" name="bioRxiv">
        <title>A rank-normalized archaeal taxonomy based on genome phylogeny resolves widespread incomplete and uneven classifications.</title>
        <authorList>
            <person name="Rinke C."/>
            <person name="Chuvochina M."/>
            <person name="Mussig A.J."/>
            <person name="Chaumeil P.-A."/>
            <person name="Waite D.W."/>
            <person name="Whitman W.B."/>
            <person name="Parks D.H."/>
            <person name="Hugenholtz P."/>
        </authorList>
    </citation>
    <scope>NUCLEOTIDE SEQUENCE [LARGE SCALE GENOMIC DNA]</scope>
</reference>
<keyword evidence="4" id="KW-0862">Zinc</keyword>
<dbReference type="InterPro" id="IPR028090">
    <property type="entry name" value="JAB_dom_prok"/>
</dbReference>
<keyword evidence="5" id="KW-0482">Metalloprotease</keyword>
<dbReference type="SUPFAM" id="SSF102712">
    <property type="entry name" value="JAB1/MPN domain"/>
    <property type="match status" value="1"/>
</dbReference>
<accession>A0A7J4IWR2</accession>
<sequence length="120" mass="13713">MYKIRQGVVESIIIASRNVHPLEFISMLGGRDRVIEELVVVPAHFGESHSSYRLDLVPFDEQIIGTVHSHPSVYNHPSNADLDSFERFGKVHIIISYPYTLNTLRAFDNYGKTMKLQVIE</sequence>
<keyword evidence="2" id="KW-0479">Metal-binding</keyword>
<dbReference type="Proteomes" id="UP000565078">
    <property type="component" value="Unassembled WGS sequence"/>
</dbReference>
<evidence type="ECO:0000256" key="5">
    <source>
        <dbReference type="ARBA" id="ARBA00023049"/>
    </source>
</evidence>
<dbReference type="GO" id="GO:0006508">
    <property type="term" value="P:proteolysis"/>
    <property type="evidence" value="ECO:0007669"/>
    <property type="project" value="UniProtKB-KW"/>
</dbReference>
<protein>
    <submittedName>
        <fullName evidence="7">Peptidase</fullName>
    </submittedName>
</protein>
<dbReference type="Gene3D" id="3.40.140.10">
    <property type="entry name" value="Cytidine Deaminase, domain 2"/>
    <property type="match status" value="1"/>
</dbReference>